<evidence type="ECO:0000256" key="1">
    <source>
        <dbReference type="ARBA" id="ARBA00022729"/>
    </source>
</evidence>
<dbReference type="EMBL" id="VOFY01000014">
    <property type="protein sequence ID" value="KAA8586228.1"/>
    <property type="molecule type" value="Genomic_DNA"/>
</dbReference>
<evidence type="ECO:0000313" key="3">
    <source>
        <dbReference type="Proteomes" id="UP000327493"/>
    </source>
</evidence>
<dbReference type="PANTHER" id="PTHR46769">
    <property type="entry name" value="POLYCYSTIC KIDNEY AND HEPATIC DISEASE 1 (AUTOSOMAL RECESSIVE)-LIKE 1"/>
    <property type="match status" value="1"/>
</dbReference>
<keyword evidence="1" id="KW-0732">Signal</keyword>
<name>A0A5J5CUR8_9PERO</name>
<evidence type="ECO:0000313" key="2">
    <source>
        <dbReference type="EMBL" id="KAA8586228.1"/>
    </source>
</evidence>
<comment type="caution">
    <text evidence="2">The sequence shown here is derived from an EMBL/GenBank/DDBJ whole genome shotgun (WGS) entry which is preliminary data.</text>
</comment>
<dbReference type="PANTHER" id="PTHR46769:SF2">
    <property type="entry name" value="FIBROCYSTIN-L ISOFORM 2 PRECURSOR-RELATED"/>
    <property type="match status" value="1"/>
</dbReference>
<accession>A0A5J5CUR8</accession>
<gene>
    <name evidence="2" type="ORF">FQN60_007797</name>
</gene>
<sequence length="375" mass="41738">MVNNEKSGIEAKRIMQWAVSNFGEEGGATISNSTIVAYVDELGLGKDYSTRRGVIAPLDDGLSVLNTKFINFNRSLSAAIGLASLDGTCGNQCGGWAIRFSGIQYFNSPNKASFRWEHEVQLVDTDGSLTGNINNTVVPSSPLLDPAHCSMSAEWSVGFPGTVCNHNVNFHRLWISSSSPSSQVMLTNSHGMTALTCQFCCGRSSTSDIGQIALLPSKQIYNWNFRNVAQITYIYCYAVFYGFKSDQYVIINHNFTQSPNQFHIIDWRNGSSTPLSFSNNKNGDWHFNMTSNILSYIVSGKTSQQMRLGSVDRSLMDIAVNLMVYYYFYPNYIEPPPATRPTYTLPPHLPFNFFLVCGRMPLSGIVQLKITTLYQ</sequence>
<organism evidence="2 3">
    <name type="scientific">Etheostoma spectabile</name>
    <name type="common">orangethroat darter</name>
    <dbReference type="NCBI Taxonomy" id="54343"/>
    <lineage>
        <taxon>Eukaryota</taxon>
        <taxon>Metazoa</taxon>
        <taxon>Chordata</taxon>
        <taxon>Craniata</taxon>
        <taxon>Vertebrata</taxon>
        <taxon>Euteleostomi</taxon>
        <taxon>Actinopterygii</taxon>
        <taxon>Neopterygii</taxon>
        <taxon>Teleostei</taxon>
        <taxon>Neoteleostei</taxon>
        <taxon>Acanthomorphata</taxon>
        <taxon>Eupercaria</taxon>
        <taxon>Perciformes</taxon>
        <taxon>Percoidei</taxon>
        <taxon>Percidae</taxon>
        <taxon>Etheostomatinae</taxon>
        <taxon>Etheostoma</taxon>
    </lineage>
</organism>
<keyword evidence="3" id="KW-1185">Reference proteome</keyword>
<dbReference type="InterPro" id="IPR052387">
    <property type="entry name" value="Fibrocystin"/>
</dbReference>
<protein>
    <submittedName>
        <fullName evidence="2">Uncharacterized protein</fullName>
    </submittedName>
</protein>
<proteinExistence type="predicted"/>
<dbReference type="Proteomes" id="UP000327493">
    <property type="component" value="Chromosome 14"/>
</dbReference>
<reference evidence="2 3" key="1">
    <citation type="submission" date="2019-08" db="EMBL/GenBank/DDBJ databases">
        <title>A chromosome-level genome assembly, high-density linkage maps, and genome scans reveal the genomic architecture of hybrid incompatibilities underlying speciation via character displacement in darters (Percidae: Etheostominae).</title>
        <authorList>
            <person name="Moran R.L."/>
            <person name="Catchen J.M."/>
            <person name="Fuller R.C."/>
        </authorList>
    </citation>
    <scope>NUCLEOTIDE SEQUENCE [LARGE SCALE GENOMIC DNA]</scope>
    <source>
        <strain evidence="2">EspeVRDwgs_2016</strain>
        <tissue evidence="2">Muscle</tissue>
    </source>
</reference>
<dbReference type="AlphaFoldDB" id="A0A5J5CUR8"/>